<accession>A0A285USX0</accession>
<keyword evidence="3" id="KW-1185">Reference proteome</keyword>
<keyword evidence="1" id="KW-0472">Membrane</keyword>
<dbReference type="OrthoDB" id="8086130at2"/>
<reference evidence="2 3" key="1">
    <citation type="submission" date="2017-08" db="EMBL/GenBank/DDBJ databases">
        <authorList>
            <person name="de Groot N.N."/>
        </authorList>
    </citation>
    <scope>NUCLEOTIDE SEQUENCE [LARGE SCALE GENOMIC DNA]</scope>
    <source>
        <strain evidence="2 3">JC85</strain>
    </source>
</reference>
<organism evidence="2 3">
    <name type="scientific">Rhizobium subbaraonis</name>
    <dbReference type="NCBI Taxonomy" id="908946"/>
    <lineage>
        <taxon>Bacteria</taxon>
        <taxon>Pseudomonadati</taxon>
        <taxon>Pseudomonadota</taxon>
        <taxon>Alphaproteobacteria</taxon>
        <taxon>Hyphomicrobiales</taxon>
        <taxon>Rhizobiaceae</taxon>
        <taxon>Rhizobium/Agrobacterium group</taxon>
        <taxon>Rhizobium</taxon>
    </lineage>
</organism>
<dbReference type="EMBL" id="OBQD01000013">
    <property type="protein sequence ID" value="SOC44909.1"/>
    <property type="molecule type" value="Genomic_DNA"/>
</dbReference>
<sequence length="114" mass="12530">MGYSEQERERALREVPISVPDPEEWPEGIRQIGISELNNLGIDRKGAFYWNGRLLKVQKLLVLSWWQKASAVIVTVTAALVALSTIIQGVAAYNAWACTVGWLAVCPAVPPVPS</sequence>
<dbReference type="Proteomes" id="UP000219167">
    <property type="component" value="Unassembled WGS sequence"/>
</dbReference>
<evidence type="ECO:0000313" key="2">
    <source>
        <dbReference type="EMBL" id="SOC44909.1"/>
    </source>
</evidence>
<evidence type="ECO:0000256" key="1">
    <source>
        <dbReference type="SAM" id="Phobius"/>
    </source>
</evidence>
<name>A0A285USX0_9HYPH</name>
<feature type="transmembrane region" description="Helical" evidence="1">
    <location>
        <begin position="69"/>
        <end position="87"/>
    </location>
</feature>
<dbReference type="RefSeq" id="WP_097141673.1">
    <property type="nucleotide sequence ID" value="NZ_OBQD01000013.1"/>
</dbReference>
<protein>
    <submittedName>
        <fullName evidence="2">Uncharacterized protein</fullName>
    </submittedName>
</protein>
<dbReference type="AlphaFoldDB" id="A0A285USX0"/>
<keyword evidence="1" id="KW-1133">Transmembrane helix</keyword>
<evidence type="ECO:0000313" key="3">
    <source>
        <dbReference type="Proteomes" id="UP000219167"/>
    </source>
</evidence>
<gene>
    <name evidence="2" type="ORF">SAMN05892877_113158</name>
</gene>
<keyword evidence="1" id="KW-0812">Transmembrane</keyword>
<proteinExistence type="predicted"/>